<dbReference type="Proteomes" id="UP000619534">
    <property type="component" value="Unassembled WGS sequence"/>
</dbReference>
<evidence type="ECO:0000256" key="1">
    <source>
        <dbReference type="ARBA" id="ARBA00022737"/>
    </source>
</evidence>
<dbReference type="Pfam" id="PF03123">
    <property type="entry name" value="CAT_RBD"/>
    <property type="match status" value="1"/>
</dbReference>
<feature type="domain" description="PRD" evidence="2">
    <location>
        <begin position="168"/>
        <end position="271"/>
    </location>
</feature>
<dbReference type="PANTHER" id="PTHR30185:SF15">
    <property type="entry name" value="CRYPTIC BETA-GLUCOSIDE BGL OPERON ANTITERMINATOR"/>
    <property type="match status" value="1"/>
</dbReference>
<evidence type="ECO:0000313" key="3">
    <source>
        <dbReference type="EMBL" id="GGC97127.1"/>
    </source>
</evidence>
<sequence>MRIERILNENIVIAADNQQNNMVLGQDIAHEKKRGDYLSSGAIETVISMDGDVSRYEEFFQLVSEEVIRLTEDIITHAEDFLQTDLSESLHMELADHLTFLLADPPKHVTIQNGLIEEIDILYAKEYQVGLRAVRLIKERFNRELPEKEAGHIAVFIHGGRASDCNNDQSVKKAAIIRDLIAIIERAYKSYLSRENVAYQHLVTHLNRAIGRREERQVVDKDMLVMIQNKYQTAYQCAVDIAAYLSDEYYIHFPSAEVGYLTLHIHRAAKA</sequence>
<dbReference type="PROSITE" id="PS51372">
    <property type="entry name" value="PRD_2"/>
    <property type="match status" value="2"/>
</dbReference>
<protein>
    <submittedName>
        <fullName evidence="3">SacPA operon antiterminator</fullName>
    </submittedName>
</protein>
<dbReference type="InterPro" id="IPR036634">
    <property type="entry name" value="PRD_sf"/>
</dbReference>
<evidence type="ECO:0000313" key="4">
    <source>
        <dbReference type="Proteomes" id="UP000619534"/>
    </source>
</evidence>
<accession>A0ABQ1PH99</accession>
<proteinExistence type="predicted"/>
<dbReference type="SUPFAM" id="SSF50151">
    <property type="entry name" value="SacY-like RNA-binding domain"/>
    <property type="match status" value="1"/>
</dbReference>
<name>A0ABQ1PH99_9BACI</name>
<dbReference type="Gene3D" id="1.10.1790.10">
    <property type="entry name" value="PRD domain"/>
    <property type="match status" value="2"/>
</dbReference>
<keyword evidence="4" id="KW-1185">Reference proteome</keyword>
<dbReference type="InterPro" id="IPR050661">
    <property type="entry name" value="BglG_antiterminators"/>
</dbReference>
<gene>
    <name evidence="3" type="primary">sacT</name>
    <name evidence="3" type="ORF">GCM10007216_29920</name>
</gene>
<keyword evidence="1" id="KW-0677">Repeat</keyword>
<dbReference type="SUPFAM" id="SSF63520">
    <property type="entry name" value="PTS-regulatory domain, PRD"/>
    <property type="match status" value="2"/>
</dbReference>
<comment type="caution">
    <text evidence="3">The sequence shown here is derived from an EMBL/GenBank/DDBJ whole genome shotgun (WGS) entry which is preliminary data.</text>
</comment>
<dbReference type="RefSeq" id="WP_062442754.1">
    <property type="nucleotide sequence ID" value="NZ_BMCJ01000005.1"/>
</dbReference>
<dbReference type="Pfam" id="PF00874">
    <property type="entry name" value="PRD"/>
    <property type="match status" value="2"/>
</dbReference>
<dbReference type="InterPro" id="IPR004341">
    <property type="entry name" value="CAT_RNA-bd_dom"/>
</dbReference>
<evidence type="ECO:0000259" key="2">
    <source>
        <dbReference type="PROSITE" id="PS51372"/>
    </source>
</evidence>
<dbReference type="SMART" id="SM01061">
    <property type="entry name" value="CAT_RBD"/>
    <property type="match status" value="1"/>
</dbReference>
<dbReference type="InterPro" id="IPR036650">
    <property type="entry name" value="CAT_RNA-bd_dom_sf"/>
</dbReference>
<organism evidence="3 4">
    <name type="scientific">Thalassobacillus devorans</name>
    <dbReference type="NCBI Taxonomy" id="279813"/>
    <lineage>
        <taxon>Bacteria</taxon>
        <taxon>Bacillati</taxon>
        <taxon>Bacillota</taxon>
        <taxon>Bacilli</taxon>
        <taxon>Bacillales</taxon>
        <taxon>Bacillaceae</taxon>
        <taxon>Thalassobacillus</taxon>
    </lineage>
</organism>
<dbReference type="PANTHER" id="PTHR30185">
    <property type="entry name" value="CRYPTIC BETA-GLUCOSIDE BGL OPERON ANTITERMINATOR"/>
    <property type="match status" value="1"/>
</dbReference>
<reference evidence="4" key="1">
    <citation type="journal article" date="2019" name="Int. J. Syst. Evol. Microbiol.">
        <title>The Global Catalogue of Microorganisms (GCM) 10K type strain sequencing project: providing services to taxonomists for standard genome sequencing and annotation.</title>
        <authorList>
            <consortium name="The Broad Institute Genomics Platform"/>
            <consortium name="The Broad Institute Genome Sequencing Center for Infectious Disease"/>
            <person name="Wu L."/>
            <person name="Ma J."/>
        </authorList>
    </citation>
    <scope>NUCLEOTIDE SEQUENCE [LARGE SCALE GENOMIC DNA]</scope>
    <source>
        <strain evidence="4">CCM 7282</strain>
    </source>
</reference>
<dbReference type="InterPro" id="IPR011608">
    <property type="entry name" value="PRD"/>
</dbReference>
<dbReference type="Gene3D" id="2.30.24.10">
    <property type="entry name" value="CAT RNA-binding domain"/>
    <property type="match status" value="1"/>
</dbReference>
<dbReference type="EMBL" id="BMCJ01000005">
    <property type="protein sequence ID" value="GGC97127.1"/>
    <property type="molecule type" value="Genomic_DNA"/>
</dbReference>
<feature type="domain" description="PRD" evidence="2">
    <location>
        <begin position="62"/>
        <end position="167"/>
    </location>
</feature>